<protein>
    <recommendedName>
        <fullName evidence="4">5-formyltetrahydrofolate cyclo-ligase</fullName>
        <ecNumber evidence="4">6.3.3.2</ecNumber>
    </recommendedName>
</protein>
<evidence type="ECO:0000256" key="3">
    <source>
        <dbReference type="ARBA" id="ARBA00022840"/>
    </source>
</evidence>
<organism evidence="5 6">
    <name type="scientific">Vibrio stylophorae</name>
    <dbReference type="NCBI Taxonomy" id="659351"/>
    <lineage>
        <taxon>Bacteria</taxon>
        <taxon>Pseudomonadati</taxon>
        <taxon>Pseudomonadota</taxon>
        <taxon>Gammaproteobacteria</taxon>
        <taxon>Vibrionales</taxon>
        <taxon>Vibrionaceae</taxon>
        <taxon>Vibrio</taxon>
    </lineage>
</organism>
<sequence length="201" mass="22552">MSHSLHDQLARQTLRQTLKGKRRALSMAQQCSASQAIILPILSQIAQHRAQHVAFYLASDGEIDPMPAMQACWQQQIQTYLPVLHPFRKGHLLFLHFTADTPMQTNRYGIQEPQLSVQRVLPLQQLHLIFTPLVGFDAQGHRLGMGGGYYDRTLALNETLPAIGLAHDCQQVAKIPTATWDQPLLQVITPENHAIVNVKSK</sequence>
<evidence type="ECO:0000256" key="1">
    <source>
        <dbReference type="ARBA" id="ARBA00010638"/>
    </source>
</evidence>
<dbReference type="InterPro" id="IPR024185">
    <property type="entry name" value="FTHF_cligase-like_sf"/>
</dbReference>
<dbReference type="SUPFAM" id="SSF100950">
    <property type="entry name" value="NagB/RpiA/CoA transferase-like"/>
    <property type="match status" value="1"/>
</dbReference>
<dbReference type="GO" id="GO:0030272">
    <property type="term" value="F:5-formyltetrahydrofolate cyclo-ligase activity"/>
    <property type="evidence" value="ECO:0007669"/>
    <property type="project" value="UniProtKB-EC"/>
</dbReference>
<proteinExistence type="inferred from homology"/>
<dbReference type="PANTHER" id="PTHR23407:SF1">
    <property type="entry name" value="5-FORMYLTETRAHYDROFOLATE CYCLO-LIGASE"/>
    <property type="match status" value="1"/>
</dbReference>
<keyword evidence="6" id="KW-1185">Reference proteome</keyword>
<dbReference type="NCBIfam" id="TIGR02727">
    <property type="entry name" value="MTHFS_bact"/>
    <property type="match status" value="1"/>
</dbReference>
<dbReference type="EMBL" id="CAKLDI010000001">
    <property type="protein sequence ID" value="CAH0532618.1"/>
    <property type="molecule type" value="Genomic_DNA"/>
</dbReference>
<dbReference type="Pfam" id="PF01812">
    <property type="entry name" value="5-FTHF_cyc-lig"/>
    <property type="match status" value="1"/>
</dbReference>
<keyword evidence="2 4" id="KW-0547">Nucleotide-binding</keyword>
<gene>
    <name evidence="5" type="ORF">VST7929_00457</name>
</gene>
<comment type="caution">
    <text evidence="5">The sequence shown here is derived from an EMBL/GenBank/DDBJ whole genome shotgun (WGS) entry which is preliminary data.</text>
</comment>
<keyword evidence="3 4" id="KW-0067">ATP-binding</keyword>
<keyword evidence="5" id="KW-0436">Ligase</keyword>
<reference evidence="5" key="1">
    <citation type="submission" date="2021-11" db="EMBL/GenBank/DDBJ databases">
        <authorList>
            <person name="Rodrigo-Torres L."/>
            <person name="Arahal R. D."/>
            <person name="Lucena T."/>
        </authorList>
    </citation>
    <scope>NUCLEOTIDE SEQUENCE</scope>
    <source>
        <strain evidence="5">CECT 7929</strain>
    </source>
</reference>
<dbReference type="InterPro" id="IPR037171">
    <property type="entry name" value="NagB/RpiA_transferase-like"/>
</dbReference>
<comment type="similarity">
    <text evidence="1 4">Belongs to the 5-formyltetrahydrofolate cyclo-ligase family.</text>
</comment>
<dbReference type="Gene3D" id="3.40.50.10420">
    <property type="entry name" value="NagB/RpiA/CoA transferase-like"/>
    <property type="match status" value="1"/>
</dbReference>
<dbReference type="InterPro" id="IPR002698">
    <property type="entry name" value="FTHF_cligase"/>
</dbReference>
<comment type="catalytic activity">
    <reaction evidence="4">
        <text>(6S)-5-formyl-5,6,7,8-tetrahydrofolate + ATP = (6R)-5,10-methenyltetrahydrofolate + ADP + phosphate</text>
        <dbReference type="Rhea" id="RHEA:10488"/>
        <dbReference type="ChEBI" id="CHEBI:30616"/>
        <dbReference type="ChEBI" id="CHEBI:43474"/>
        <dbReference type="ChEBI" id="CHEBI:57455"/>
        <dbReference type="ChEBI" id="CHEBI:57457"/>
        <dbReference type="ChEBI" id="CHEBI:456216"/>
        <dbReference type="EC" id="6.3.3.2"/>
    </reaction>
</comment>
<evidence type="ECO:0000256" key="2">
    <source>
        <dbReference type="ARBA" id="ARBA00022741"/>
    </source>
</evidence>
<dbReference type="PIRSF" id="PIRSF006806">
    <property type="entry name" value="FTHF_cligase"/>
    <property type="match status" value="1"/>
</dbReference>
<dbReference type="Proteomes" id="UP000838672">
    <property type="component" value="Unassembled WGS sequence"/>
</dbReference>
<evidence type="ECO:0000256" key="4">
    <source>
        <dbReference type="RuleBase" id="RU361279"/>
    </source>
</evidence>
<name>A0ABM8ZQN7_9VIBR</name>
<evidence type="ECO:0000313" key="6">
    <source>
        <dbReference type="Proteomes" id="UP000838672"/>
    </source>
</evidence>
<comment type="cofactor">
    <cofactor evidence="4">
        <name>Mg(2+)</name>
        <dbReference type="ChEBI" id="CHEBI:18420"/>
    </cofactor>
</comment>
<keyword evidence="4" id="KW-0479">Metal-binding</keyword>
<dbReference type="RefSeq" id="WP_290368658.1">
    <property type="nucleotide sequence ID" value="NZ_CAKLDI010000001.1"/>
</dbReference>
<dbReference type="EC" id="6.3.3.2" evidence="4"/>
<accession>A0ABM8ZQN7</accession>
<evidence type="ECO:0000313" key="5">
    <source>
        <dbReference type="EMBL" id="CAH0532618.1"/>
    </source>
</evidence>
<dbReference type="PANTHER" id="PTHR23407">
    <property type="entry name" value="ATPASE INHIBITOR/5-FORMYLTETRAHYDROFOLATE CYCLO-LIGASE"/>
    <property type="match status" value="1"/>
</dbReference>
<keyword evidence="4" id="KW-0460">Magnesium</keyword>